<dbReference type="PANTHER" id="PTHR22895:SF0">
    <property type="entry name" value="ARMADILLO REPEAT-CONTAINING PROTEIN 6"/>
    <property type="match status" value="1"/>
</dbReference>
<dbReference type="InterPro" id="IPR011989">
    <property type="entry name" value="ARM-like"/>
</dbReference>
<evidence type="ECO:0000256" key="1">
    <source>
        <dbReference type="ARBA" id="ARBA00022737"/>
    </source>
</evidence>
<name>A0ABN7RY95_OIKDI</name>
<organism evidence="2 3">
    <name type="scientific">Oikopleura dioica</name>
    <name type="common">Tunicate</name>
    <dbReference type="NCBI Taxonomy" id="34765"/>
    <lineage>
        <taxon>Eukaryota</taxon>
        <taxon>Metazoa</taxon>
        <taxon>Chordata</taxon>
        <taxon>Tunicata</taxon>
        <taxon>Appendicularia</taxon>
        <taxon>Copelata</taxon>
        <taxon>Oikopleuridae</taxon>
        <taxon>Oikopleura</taxon>
    </lineage>
</organism>
<dbReference type="SUPFAM" id="SSF48371">
    <property type="entry name" value="ARM repeat"/>
    <property type="match status" value="1"/>
</dbReference>
<dbReference type="InterPro" id="IPR016024">
    <property type="entry name" value="ARM-type_fold"/>
</dbReference>
<evidence type="ECO:0000313" key="2">
    <source>
        <dbReference type="EMBL" id="CAG5083674.1"/>
    </source>
</evidence>
<accession>A0ABN7RY95</accession>
<dbReference type="Proteomes" id="UP001158576">
    <property type="component" value="Chromosome PAR"/>
</dbReference>
<protein>
    <submittedName>
        <fullName evidence="2">Oidioi.mRNA.OKI2018_I69.PAR.g10433.t1.cds</fullName>
    </submittedName>
</protein>
<evidence type="ECO:0000313" key="3">
    <source>
        <dbReference type="Proteomes" id="UP001158576"/>
    </source>
</evidence>
<dbReference type="PANTHER" id="PTHR22895">
    <property type="entry name" value="ARMADILLO REPEAT-CONTAINING PROTEIN 6"/>
    <property type="match status" value="1"/>
</dbReference>
<keyword evidence="1" id="KW-0677">Repeat</keyword>
<dbReference type="Gene3D" id="1.25.10.10">
    <property type="entry name" value="Leucine-rich Repeat Variant"/>
    <property type="match status" value="1"/>
</dbReference>
<gene>
    <name evidence="2" type="ORF">OKIOD_LOCUS1991</name>
</gene>
<proteinExistence type="predicted"/>
<sequence length="471" mass="52418">MAEDQVKVVLNIKQETFDAYVKENIDDLGLDADEAVQDAIGRDTCKVQGGNLYFVIKKNVEEDGRHLILHLIDNFLASPSKEALEDLQKECKDFEPRHYATDFYKAHQKIMDRIKTAEGGEKTILIRGLSVIIRGQPDWINSFMMFEISKMAENWGKLEDKASTWEFIAALARLVKRVSENHEENRCAMMTEDHEITDEFESAVLSACAMFQAQLVDDDHRSQGSQAHQRAKAYVVDHNLLENSIRLAEQLLEKSKGSCSNKLLTLISSLLVSNDFCKDAASMNCGELAINLIRAAPEESDRVKACLNLIKALIGNDEVKHKMVTQLKVHEDVIGALMRHFSQPGVALAALRSVTALTLRNPECAKEIIKMNGAEAVVSAINAHSKSKSITRAGLMAVRNCVVRAPELRKPFLELHIESIANAALQAHKLDEAKACLRDLGCEVALKCIWTGSGKKLEHGTTDRLKAMDIS</sequence>
<dbReference type="EMBL" id="OU015568">
    <property type="protein sequence ID" value="CAG5083674.1"/>
    <property type="molecule type" value="Genomic_DNA"/>
</dbReference>
<keyword evidence="3" id="KW-1185">Reference proteome</keyword>
<reference evidence="2 3" key="1">
    <citation type="submission" date="2021-04" db="EMBL/GenBank/DDBJ databases">
        <authorList>
            <person name="Bliznina A."/>
        </authorList>
    </citation>
    <scope>NUCLEOTIDE SEQUENCE [LARGE SCALE GENOMIC DNA]</scope>
</reference>